<name>A0A8T4IPU2_9ACTN</name>
<dbReference type="InterPro" id="IPR011990">
    <property type="entry name" value="TPR-like_helical_dom_sf"/>
</dbReference>
<dbReference type="AlphaFoldDB" id="A0A8T4IPU2"/>
<reference evidence="1" key="1">
    <citation type="submission" date="2021-04" db="EMBL/GenBank/DDBJ databases">
        <title>Sequencing of actinobacteria type strains.</title>
        <authorList>
            <person name="Nguyen G.-S."/>
            <person name="Wentzel A."/>
        </authorList>
    </citation>
    <scope>NUCLEOTIDE SEQUENCE</scope>
    <source>
        <strain evidence="1">DSM 42095</strain>
    </source>
</reference>
<sequence length="315" mass="32074">MCVRSCADYVAALGEDTGEGAGPGAARQGRVRLAASLGTLLGVNAEAGAGGPHIDRPARPVEDRLLEALLQSGSSALEVGGERELALAVDLADAALGLRARSRGAWRLRARALESLGRGEQAVGAYERYLELADGDSARAATLRLGTLRERRDCLAEAVRLVGGGAGAGADSGADTGAAVVGERDRAFTGAVADEAPPDRVRAAFTACVSARLHEHGASEPAVRRLSALYGTYCRLTEQDRMADPLLGGGEPLGVGDLRNLIAGRTVCVVSNAARVAASGMGDEIDAYGVVVRIDAFGAPGPTGTPSSASDTSDT</sequence>
<organism evidence="1 2">
    <name type="scientific">Streptomyces daliensis</name>
    <dbReference type="NCBI Taxonomy" id="299421"/>
    <lineage>
        <taxon>Bacteria</taxon>
        <taxon>Bacillati</taxon>
        <taxon>Actinomycetota</taxon>
        <taxon>Actinomycetes</taxon>
        <taxon>Kitasatosporales</taxon>
        <taxon>Streptomycetaceae</taxon>
        <taxon>Streptomyces</taxon>
    </lineage>
</organism>
<dbReference type="EMBL" id="JAGSMN010000251">
    <property type="protein sequence ID" value="MBR7673775.1"/>
    <property type="molecule type" value="Genomic_DNA"/>
</dbReference>
<feature type="non-terminal residue" evidence="1">
    <location>
        <position position="315"/>
    </location>
</feature>
<dbReference type="Proteomes" id="UP000675554">
    <property type="component" value="Unassembled WGS sequence"/>
</dbReference>
<proteinExistence type="predicted"/>
<keyword evidence="2" id="KW-1185">Reference proteome</keyword>
<dbReference type="SUPFAM" id="SSF48452">
    <property type="entry name" value="TPR-like"/>
    <property type="match status" value="1"/>
</dbReference>
<dbReference type="Gene3D" id="1.25.40.10">
    <property type="entry name" value="Tetratricopeptide repeat domain"/>
    <property type="match status" value="1"/>
</dbReference>
<protein>
    <submittedName>
        <fullName evidence="1">Uncharacterized protein</fullName>
    </submittedName>
</protein>
<evidence type="ECO:0000313" key="1">
    <source>
        <dbReference type="EMBL" id="MBR7673775.1"/>
    </source>
</evidence>
<evidence type="ECO:0000313" key="2">
    <source>
        <dbReference type="Proteomes" id="UP000675554"/>
    </source>
</evidence>
<gene>
    <name evidence="1" type="ORF">KDA82_12255</name>
</gene>
<comment type="caution">
    <text evidence="1">The sequence shown here is derived from an EMBL/GenBank/DDBJ whole genome shotgun (WGS) entry which is preliminary data.</text>
</comment>
<accession>A0A8T4IPU2</accession>